<dbReference type="SUPFAM" id="SSF53335">
    <property type="entry name" value="S-adenosyl-L-methionine-dependent methyltransferases"/>
    <property type="match status" value="1"/>
</dbReference>
<sequence>MQENYNFICSPQLRPVLNNLYLSKKSIIKSVELNIQEKRESIKIFDIGCSHGYNSNIQLNFFISIIRDEMKCNKLIEIIHADQEKNDFTKLFLHINNDLQSYLKKWDNIYYYSRGSSFMNQLVPDSSMDIIISFCTLHWGDENEPSLKNIRYKELKNGGSFISNLCAGKTDEQLQITEDCYRGAKDIFREMANEKILSHQEVYDMTLPLIFFRKSIIDRVLENMNEGFKRQAEKYVFLDWNQESREATTSKNNAIKYFVDSTLGYQGGYIKKEIKGDEKTVNKIYNQFYNRFIHKLESNPNFNISFDIIFLVLKKD</sequence>
<accession>F0ZH68</accession>
<dbReference type="Gene3D" id="3.40.50.150">
    <property type="entry name" value="Vaccinia Virus protein VP39"/>
    <property type="match status" value="1"/>
</dbReference>
<dbReference type="InterPro" id="IPR005299">
    <property type="entry name" value="MeTrfase_7"/>
</dbReference>
<proteinExistence type="predicted"/>
<organism evidence="1 2">
    <name type="scientific">Dictyostelium purpureum</name>
    <name type="common">Slime mold</name>
    <dbReference type="NCBI Taxonomy" id="5786"/>
    <lineage>
        <taxon>Eukaryota</taxon>
        <taxon>Amoebozoa</taxon>
        <taxon>Evosea</taxon>
        <taxon>Eumycetozoa</taxon>
        <taxon>Dictyostelia</taxon>
        <taxon>Dictyosteliales</taxon>
        <taxon>Dictyosteliaceae</taxon>
        <taxon>Dictyostelium</taxon>
    </lineage>
</organism>
<dbReference type="KEGG" id="dpp:DICPUDRAFT_150762"/>
<name>F0ZH68_DICPU</name>
<dbReference type="VEuPathDB" id="AmoebaDB:DICPUDRAFT_150762"/>
<dbReference type="Pfam" id="PF03492">
    <property type="entry name" value="Methyltransf_7"/>
    <property type="match status" value="2"/>
</dbReference>
<dbReference type="PANTHER" id="PTHR31009">
    <property type="entry name" value="S-ADENOSYL-L-METHIONINE:CARBOXYL METHYLTRANSFERASE FAMILY PROTEIN"/>
    <property type="match status" value="1"/>
</dbReference>
<dbReference type="EMBL" id="GL871018">
    <property type="protein sequence ID" value="EGC36743.1"/>
    <property type="molecule type" value="Genomic_DNA"/>
</dbReference>
<gene>
    <name evidence="1" type="ORF">DICPUDRAFT_150762</name>
</gene>
<evidence type="ECO:0008006" key="3">
    <source>
        <dbReference type="Google" id="ProtNLM"/>
    </source>
</evidence>
<dbReference type="RefSeq" id="XP_003286768.1">
    <property type="nucleotide sequence ID" value="XM_003286720.1"/>
</dbReference>
<evidence type="ECO:0000313" key="1">
    <source>
        <dbReference type="EMBL" id="EGC36743.1"/>
    </source>
</evidence>
<keyword evidence="2" id="KW-1185">Reference proteome</keyword>
<dbReference type="GO" id="GO:0032259">
    <property type="term" value="P:methylation"/>
    <property type="evidence" value="ECO:0000318"/>
    <property type="project" value="GO_Central"/>
</dbReference>
<dbReference type="GeneID" id="10504138"/>
<dbReference type="Proteomes" id="UP000001064">
    <property type="component" value="Unassembled WGS sequence"/>
</dbReference>
<dbReference type="OrthoDB" id="1523883at2759"/>
<dbReference type="InParanoid" id="F0ZH68"/>
<reference evidence="2" key="1">
    <citation type="journal article" date="2011" name="Genome Biol.">
        <title>Comparative genomics of the social amoebae Dictyostelium discoideum and Dictyostelium purpureum.</title>
        <authorList>
            <consortium name="US DOE Joint Genome Institute (JGI-PGF)"/>
            <person name="Sucgang R."/>
            <person name="Kuo A."/>
            <person name="Tian X."/>
            <person name="Salerno W."/>
            <person name="Parikh A."/>
            <person name="Feasley C.L."/>
            <person name="Dalin E."/>
            <person name="Tu H."/>
            <person name="Huang E."/>
            <person name="Barry K."/>
            <person name="Lindquist E."/>
            <person name="Shapiro H."/>
            <person name="Bruce D."/>
            <person name="Schmutz J."/>
            <person name="Salamov A."/>
            <person name="Fey P."/>
            <person name="Gaudet P."/>
            <person name="Anjard C."/>
            <person name="Babu M.M."/>
            <person name="Basu S."/>
            <person name="Bushmanova Y."/>
            <person name="van der Wel H."/>
            <person name="Katoh-Kurasawa M."/>
            <person name="Dinh C."/>
            <person name="Coutinho P.M."/>
            <person name="Saito T."/>
            <person name="Elias M."/>
            <person name="Schaap P."/>
            <person name="Kay R.R."/>
            <person name="Henrissat B."/>
            <person name="Eichinger L."/>
            <person name="Rivero F."/>
            <person name="Putnam N.H."/>
            <person name="West C.M."/>
            <person name="Loomis W.F."/>
            <person name="Chisholm R.L."/>
            <person name="Shaulsky G."/>
            <person name="Strassmann J.E."/>
            <person name="Queller D.C."/>
            <person name="Kuspa A."/>
            <person name="Grigoriev I.V."/>
        </authorList>
    </citation>
    <scope>NUCLEOTIDE SEQUENCE [LARGE SCALE GENOMIC DNA]</scope>
    <source>
        <strain evidence="2">QSDP1</strain>
    </source>
</reference>
<dbReference type="eggNOG" id="ENOG502RSNM">
    <property type="taxonomic scope" value="Eukaryota"/>
</dbReference>
<evidence type="ECO:0000313" key="2">
    <source>
        <dbReference type="Proteomes" id="UP000001064"/>
    </source>
</evidence>
<dbReference type="AlphaFoldDB" id="F0ZH68"/>
<dbReference type="InterPro" id="IPR029063">
    <property type="entry name" value="SAM-dependent_MTases_sf"/>
</dbReference>
<dbReference type="GO" id="GO:0008757">
    <property type="term" value="F:S-adenosylmethionine-dependent methyltransferase activity"/>
    <property type="evidence" value="ECO:0000318"/>
    <property type="project" value="GO_Central"/>
</dbReference>
<protein>
    <recommendedName>
        <fullName evidence="3">Methyltransferase type 11 domain-containing protein</fullName>
    </recommendedName>
</protein>